<dbReference type="STRING" id="1284197.S8A9V0"/>
<gene>
    <name evidence="5" type="ORF">H072_6496</name>
</gene>
<dbReference type="EMBL" id="AQGS01000457">
    <property type="protein sequence ID" value="EPS39679.1"/>
    <property type="molecule type" value="Genomic_DNA"/>
</dbReference>
<evidence type="ECO:0000259" key="3">
    <source>
        <dbReference type="Pfam" id="PF24809"/>
    </source>
</evidence>
<dbReference type="eggNOG" id="KOG0504">
    <property type="taxonomic scope" value="Eukaryota"/>
</dbReference>
<proteinExistence type="predicted"/>
<dbReference type="PANTHER" id="PTHR10039:SF14">
    <property type="entry name" value="NACHT DOMAIN-CONTAINING PROTEIN"/>
    <property type="match status" value="1"/>
</dbReference>
<name>S8A9V0_DACHA</name>
<sequence>MSLIQPAPATGQQRLTQAIDEFRQQLTPADRTTLSQTLQPDVVAVTEFTSQFNKNSNLKKKQLGDKLQPFLQFIQSLGDIVNIYIQTEPKIAALVWGSVKLVVQISSNYFDYFVKISDLFVKIAHLCPTIERIGQLFQNSIKLQDAVLEFYAIIVEFCSRAFVFLRQPGLKQFAKSIWKPFKVQFQAFEEELVDQRQRINDEVLIASEIAAHQAAQQALIYQKHGYAHRLFEVDQWAQQTNWQLQQHALIKAGSESLTYRVMILSLLMQLAVLNQPLEASLLSKLEEIYDNKQIPPRLREIEALLTQFALLLGDVYIVMDGIDEFSTNDKLELLLFLKRLLQAKPDYLKILLSSRSDVDTPRILDITHHIPMTAETHRPDLESYINDELEDKCPNLALYPTQLKDEIKSTLLKGADGMFPWVHFQIQDIRNASSSKKIKKLLQSLPRGLHNTYARIVSRIIAEKDSSEAIMVFKWLSACLRPLKIMEIRDAISIRVEDTQYYQIRERHSDDFQSTINNCCYLVILNHRDQTVQYAHSTVAKYLETNFEVLFEKEIGRTISRSVFETRVSLLCATYLKLGDYHAQIAPRPIQKKQSAIQSPVDWIPGILSAALTPSVINFLQSVFKYQTNRHIRVQEVSINKIVDSLLSPAKSWDEYASLFPFFDYINTHWLDHFRFEHLTEEKTRLDCLEVLRELLYDCNFPFRYLPLMDGNEKPDAGSLICWACKQDHLPLFLVIEAEPGCSPISTPFGLVHRYLLDISPYNLVVISVDYGSTNVLEYIARNWLSKESRLWLERSKGSYIETNRRGQEFLQIWNLILDENSSSNRIPLAIAAGLGHTSIIQALLPVYLYTEAVARQEWGTGQMKSETRASRSRWFQVSVEEAVKNGQLEVIKLFLEEDGYGRRPFDSTTAIIQQNLLLLPTFWKNISLLAIEEQKMEIMEFFSQLGAYDDMPTTCADDDSMASRLSAYIAGDGQIAIHFSTSQNAVS</sequence>
<dbReference type="InterPro" id="IPR054471">
    <property type="entry name" value="GPIID_WHD"/>
</dbReference>
<dbReference type="HOGENOM" id="CLU_000288_34_3_1"/>
<feature type="domain" description="DUF7708" evidence="3">
    <location>
        <begin position="67"/>
        <end position="208"/>
    </location>
</feature>
<dbReference type="InterPro" id="IPR056125">
    <property type="entry name" value="DUF7708"/>
</dbReference>
<evidence type="ECO:0000259" key="4">
    <source>
        <dbReference type="Pfam" id="PF24883"/>
    </source>
</evidence>
<feature type="domain" description="GPI inositol-deacylase winged helix" evidence="2">
    <location>
        <begin position="465"/>
        <end position="544"/>
    </location>
</feature>
<dbReference type="OrthoDB" id="4062651at2759"/>
<evidence type="ECO:0000259" key="2">
    <source>
        <dbReference type="Pfam" id="PF22939"/>
    </source>
</evidence>
<feature type="domain" description="Nephrocystin 3-like N-terminal" evidence="4">
    <location>
        <begin position="255"/>
        <end position="355"/>
    </location>
</feature>
<reference evidence="6" key="2">
    <citation type="submission" date="2013-04" db="EMBL/GenBank/DDBJ databases">
        <title>Genomic mechanisms accounting for the adaptation to parasitism in nematode-trapping fungi.</title>
        <authorList>
            <person name="Ahren D.G."/>
        </authorList>
    </citation>
    <scope>NUCLEOTIDE SEQUENCE [LARGE SCALE GENOMIC DNA]</scope>
    <source>
        <strain evidence="6">CBS 200.50</strain>
    </source>
</reference>
<keyword evidence="6" id="KW-1185">Reference proteome</keyword>
<dbReference type="PANTHER" id="PTHR10039">
    <property type="entry name" value="AMELOGENIN"/>
    <property type="match status" value="1"/>
</dbReference>
<keyword evidence="1" id="KW-0677">Repeat</keyword>
<evidence type="ECO:0008006" key="7">
    <source>
        <dbReference type="Google" id="ProtNLM"/>
    </source>
</evidence>
<organism evidence="5 6">
    <name type="scientific">Dactylellina haptotyla (strain CBS 200.50)</name>
    <name type="common">Nematode-trapping fungus</name>
    <name type="synonym">Monacrosporium haptotylum</name>
    <dbReference type="NCBI Taxonomy" id="1284197"/>
    <lineage>
        <taxon>Eukaryota</taxon>
        <taxon>Fungi</taxon>
        <taxon>Dikarya</taxon>
        <taxon>Ascomycota</taxon>
        <taxon>Pezizomycotina</taxon>
        <taxon>Orbiliomycetes</taxon>
        <taxon>Orbiliales</taxon>
        <taxon>Orbiliaceae</taxon>
        <taxon>Dactylellina</taxon>
    </lineage>
</organism>
<feature type="non-terminal residue" evidence="5">
    <location>
        <position position="988"/>
    </location>
</feature>
<dbReference type="InterPro" id="IPR056884">
    <property type="entry name" value="NPHP3-like_N"/>
</dbReference>
<protein>
    <recommendedName>
        <fullName evidence="7">NACHT domain-containing protein</fullName>
    </recommendedName>
</protein>
<dbReference type="Proteomes" id="UP000015100">
    <property type="component" value="Unassembled WGS sequence"/>
</dbReference>
<reference evidence="5 6" key="1">
    <citation type="journal article" date="2013" name="PLoS Genet.">
        <title>Genomic mechanisms accounting for the adaptation to parasitism in nematode-trapping fungi.</title>
        <authorList>
            <person name="Meerupati T."/>
            <person name="Andersson K.M."/>
            <person name="Friman E."/>
            <person name="Kumar D."/>
            <person name="Tunlid A."/>
            <person name="Ahren D."/>
        </authorList>
    </citation>
    <scope>NUCLEOTIDE SEQUENCE [LARGE SCALE GENOMIC DNA]</scope>
    <source>
        <strain evidence="5 6">CBS 200.50</strain>
    </source>
</reference>
<dbReference type="Pfam" id="PF22939">
    <property type="entry name" value="WHD_GPIID"/>
    <property type="match status" value="1"/>
</dbReference>
<dbReference type="Pfam" id="PF24809">
    <property type="entry name" value="DUF7708"/>
    <property type="match status" value="1"/>
</dbReference>
<evidence type="ECO:0000313" key="6">
    <source>
        <dbReference type="Proteomes" id="UP000015100"/>
    </source>
</evidence>
<evidence type="ECO:0000256" key="1">
    <source>
        <dbReference type="ARBA" id="ARBA00022737"/>
    </source>
</evidence>
<evidence type="ECO:0000313" key="5">
    <source>
        <dbReference type="EMBL" id="EPS39679.1"/>
    </source>
</evidence>
<dbReference type="AlphaFoldDB" id="S8A9V0"/>
<dbReference type="Pfam" id="PF24883">
    <property type="entry name" value="NPHP3_N"/>
    <property type="match status" value="1"/>
</dbReference>
<comment type="caution">
    <text evidence="5">The sequence shown here is derived from an EMBL/GenBank/DDBJ whole genome shotgun (WGS) entry which is preliminary data.</text>
</comment>
<accession>S8A9V0</accession>